<feature type="coiled-coil region" evidence="1">
    <location>
        <begin position="523"/>
        <end position="607"/>
    </location>
</feature>
<accession>A0A2I0X8E3</accession>
<reference evidence="4 5" key="1">
    <citation type="journal article" date="2016" name="Sci. Rep.">
        <title>The Dendrobium catenatum Lindl. genome sequence provides insights into polysaccharide synthase, floral development and adaptive evolution.</title>
        <authorList>
            <person name="Zhang G.Q."/>
            <person name="Xu Q."/>
            <person name="Bian C."/>
            <person name="Tsai W.C."/>
            <person name="Yeh C.M."/>
            <person name="Liu K.W."/>
            <person name="Yoshida K."/>
            <person name="Zhang L.S."/>
            <person name="Chang S.B."/>
            <person name="Chen F."/>
            <person name="Shi Y."/>
            <person name="Su Y.Y."/>
            <person name="Zhang Y.Q."/>
            <person name="Chen L.J."/>
            <person name="Yin Y."/>
            <person name="Lin M."/>
            <person name="Huang H."/>
            <person name="Deng H."/>
            <person name="Wang Z.W."/>
            <person name="Zhu S.L."/>
            <person name="Zhao X."/>
            <person name="Deng C."/>
            <person name="Niu S.C."/>
            <person name="Huang J."/>
            <person name="Wang M."/>
            <person name="Liu G.H."/>
            <person name="Yang H.J."/>
            <person name="Xiao X.J."/>
            <person name="Hsiao Y.Y."/>
            <person name="Wu W.L."/>
            <person name="Chen Y.Y."/>
            <person name="Mitsuda N."/>
            <person name="Ohme-Takagi M."/>
            <person name="Luo Y.B."/>
            <person name="Van de Peer Y."/>
            <person name="Liu Z.J."/>
        </authorList>
    </citation>
    <scope>NUCLEOTIDE SEQUENCE [LARGE SCALE GENOMIC DNA]</scope>
    <source>
        <tissue evidence="4">The whole plant</tissue>
    </source>
</reference>
<sequence>MFKAARWKSEKNKIKAVFKFQFQATKVHHKGWEELMVSLFPVDAGKPTAKSEKVAVVDGSCNWAIPIYETVRLIQDSKTGKINDKTYQFVLSATGSVKSGVVGEIGINLADYAETFKPFSVSLPLKAPNAETVFHVTVQRIQGEDEGRVSDEDGDKTMKQQLRTLRRKLGDSAIAETKALAKIAKDIKPTEEVSDFNNQAKTKFPSSRVMTVQFKSNGNLRKSYSLDTISASGSDSSSERYTPKENGAKNNITQQEYGSLLSPISSTDTPRDPSVVPGNDWSIISAPYGSIDESSSSSGEALLREGSQESDNIVEKLNNDIIVLTRQLEVSNLELQTLRKQVVKESRRGQDFVRELQSMKEERDELEKECVELKASIKRAADQEHDSAKLQFGGTNKWSLLEETKQELNHEKSLNADLQLQLKKTHESNAELILVVRDLEELVQRENREIPSCCCSSTSIKPDIMKDMEEMKFKVRLPQLHNAECQQNLLETSTYEEDEQYALEVLVNQSTDVELLNSPDHKIAHLTTELELYKKEREETEMQMEQLALDYEILKQENHNISKKLEQIQLREQLRMQFDCSAHFASISELEAQVECLENEIERLTVVFEADLEIISRDKIEQEKRAIQSEEALRKTRLYNSNTAEQLQEDFKRLIEQMSSAFHMNEKLVMQTLKESNELQLQKCHLEEMLEEANKELDLVRHQHHIKSQQLLSLIDFKTKEVDNLVLELKEKRKELENQSMVTEARQRASSEQIAQLTSEVEKLSGKSDHFAEQIKLKEKLIKEMDQLKASMTESNMLLQACRKDKSMLEEELSFLKVEAKKSLKELSDLRQLKIENDATIRNLNAELVMHRAQYDGLKHSLFENEQEKENLRKQVGLLSGNAQKEAGIIAIIEKKSKDHNAKLLNPEVLIKSSSRSKISSHKKTLLPENGRSNGDYVRNHIMEDKKKVKDLNSIGTALIIRGGGLPRGGPGLDVEIAAMITAVVARCGPHGGLRLGGQTAENGGLSRNNT</sequence>
<dbReference type="EMBL" id="KZ502052">
    <property type="protein sequence ID" value="PKU84151.1"/>
    <property type="molecule type" value="Genomic_DNA"/>
</dbReference>
<keyword evidence="5" id="KW-1185">Reference proteome</keyword>
<dbReference type="STRING" id="906689.A0A2I0X8E3"/>
<feature type="coiled-coil region" evidence="1">
    <location>
        <begin position="314"/>
        <end position="449"/>
    </location>
</feature>
<dbReference type="PROSITE" id="PS51840">
    <property type="entry name" value="C2_NT"/>
    <property type="match status" value="1"/>
</dbReference>
<feature type="compositionally biased region" description="Basic and acidic residues" evidence="2">
    <location>
        <begin position="237"/>
        <end position="247"/>
    </location>
</feature>
<feature type="coiled-coil region" evidence="1">
    <location>
        <begin position="799"/>
        <end position="826"/>
    </location>
</feature>
<dbReference type="AlphaFoldDB" id="A0A2I0X8E3"/>
<evidence type="ECO:0000256" key="2">
    <source>
        <dbReference type="SAM" id="MobiDB-lite"/>
    </source>
</evidence>
<dbReference type="InterPro" id="IPR019448">
    <property type="entry name" value="NT-C2"/>
</dbReference>
<feature type="region of interest" description="Disordered" evidence="2">
    <location>
        <begin position="261"/>
        <end position="280"/>
    </location>
</feature>
<reference evidence="4 5" key="2">
    <citation type="journal article" date="2017" name="Nature">
        <title>The Apostasia genome and the evolution of orchids.</title>
        <authorList>
            <person name="Zhang G.Q."/>
            <person name="Liu K.W."/>
            <person name="Li Z."/>
            <person name="Lohaus R."/>
            <person name="Hsiao Y.Y."/>
            <person name="Niu S.C."/>
            <person name="Wang J.Y."/>
            <person name="Lin Y.C."/>
            <person name="Xu Q."/>
            <person name="Chen L.J."/>
            <person name="Yoshida K."/>
            <person name="Fujiwara S."/>
            <person name="Wang Z.W."/>
            <person name="Zhang Y.Q."/>
            <person name="Mitsuda N."/>
            <person name="Wang M."/>
            <person name="Liu G.H."/>
            <person name="Pecoraro L."/>
            <person name="Huang H.X."/>
            <person name="Xiao X.J."/>
            <person name="Lin M."/>
            <person name="Wu X.Y."/>
            <person name="Wu W.L."/>
            <person name="Chen Y.Y."/>
            <person name="Chang S.B."/>
            <person name="Sakamoto S."/>
            <person name="Ohme-Takagi M."/>
            <person name="Yagi M."/>
            <person name="Zeng S.J."/>
            <person name="Shen C.Y."/>
            <person name="Yeh C.M."/>
            <person name="Luo Y.B."/>
            <person name="Tsai W.C."/>
            <person name="Van de Peer Y."/>
            <person name="Liu Z.J."/>
        </authorList>
    </citation>
    <scope>NUCLEOTIDE SEQUENCE [LARGE SCALE GENOMIC DNA]</scope>
    <source>
        <tissue evidence="4">The whole plant</tissue>
    </source>
</reference>
<dbReference type="PANTHER" id="PTHR34452:SF7">
    <property type="entry name" value="MYOSIN HEAVY CHAIN-RELATED PROTEIN"/>
    <property type="match status" value="1"/>
</dbReference>
<evidence type="ECO:0000313" key="4">
    <source>
        <dbReference type="EMBL" id="PKU84151.1"/>
    </source>
</evidence>
<gene>
    <name evidence="4" type="ORF">MA16_Dca002663</name>
</gene>
<evidence type="ECO:0000259" key="3">
    <source>
        <dbReference type="PROSITE" id="PS51840"/>
    </source>
</evidence>
<dbReference type="Proteomes" id="UP000233837">
    <property type="component" value="Unassembled WGS sequence"/>
</dbReference>
<feature type="region of interest" description="Disordered" evidence="2">
    <location>
        <begin position="287"/>
        <end position="308"/>
    </location>
</feature>
<evidence type="ECO:0000256" key="1">
    <source>
        <dbReference type="SAM" id="Coils"/>
    </source>
</evidence>
<feature type="region of interest" description="Disordered" evidence="2">
    <location>
        <begin position="228"/>
        <end position="254"/>
    </location>
</feature>
<dbReference type="PANTHER" id="PTHR34452">
    <property type="entry name" value="MYOSIN HEAVY CHAIN-RELATED PROTEIN"/>
    <property type="match status" value="1"/>
</dbReference>
<feature type="coiled-coil region" evidence="1">
    <location>
        <begin position="715"/>
        <end position="746"/>
    </location>
</feature>
<keyword evidence="1" id="KW-0175">Coiled coil</keyword>
<name>A0A2I0X8E3_9ASPA</name>
<organism evidence="4 5">
    <name type="scientific">Dendrobium catenatum</name>
    <dbReference type="NCBI Taxonomy" id="906689"/>
    <lineage>
        <taxon>Eukaryota</taxon>
        <taxon>Viridiplantae</taxon>
        <taxon>Streptophyta</taxon>
        <taxon>Embryophyta</taxon>
        <taxon>Tracheophyta</taxon>
        <taxon>Spermatophyta</taxon>
        <taxon>Magnoliopsida</taxon>
        <taxon>Liliopsida</taxon>
        <taxon>Asparagales</taxon>
        <taxon>Orchidaceae</taxon>
        <taxon>Epidendroideae</taxon>
        <taxon>Malaxideae</taxon>
        <taxon>Dendrobiinae</taxon>
        <taxon>Dendrobium</taxon>
    </lineage>
</organism>
<evidence type="ECO:0000313" key="5">
    <source>
        <dbReference type="Proteomes" id="UP000233837"/>
    </source>
</evidence>
<feature type="domain" description="C2 NT-type" evidence="3">
    <location>
        <begin position="6"/>
        <end position="142"/>
    </location>
</feature>
<proteinExistence type="predicted"/>
<protein>
    <recommendedName>
        <fullName evidence="3">C2 NT-type domain-containing protein</fullName>
    </recommendedName>
</protein>
<dbReference type="Pfam" id="PF10358">
    <property type="entry name" value="NT-C2"/>
    <property type="match status" value="1"/>
</dbReference>